<evidence type="ECO:0000256" key="6">
    <source>
        <dbReference type="ARBA" id="ARBA00022840"/>
    </source>
</evidence>
<dbReference type="GO" id="GO:0005743">
    <property type="term" value="C:mitochondrial inner membrane"/>
    <property type="evidence" value="ECO:0007669"/>
    <property type="project" value="UniProtKB-SubCell"/>
</dbReference>
<feature type="domain" description="ATPase F1/V1/A1 complex alpha/beta subunit N-terminal" evidence="15">
    <location>
        <begin position="73"/>
        <end position="132"/>
    </location>
</feature>
<keyword evidence="10 12" id="KW-0066">ATP synthesis</keyword>
<dbReference type="InterPro" id="IPR023366">
    <property type="entry name" value="ATP_synth_asu-like_sf"/>
</dbReference>
<evidence type="ECO:0000256" key="4">
    <source>
        <dbReference type="ARBA" id="ARBA00022741"/>
    </source>
</evidence>
<dbReference type="NCBIfam" id="NF009884">
    <property type="entry name" value="PRK13343.1"/>
    <property type="match status" value="1"/>
</dbReference>
<dbReference type="Proteomes" id="UP000024533">
    <property type="component" value="Unassembled WGS sequence"/>
</dbReference>
<dbReference type="PANTHER" id="PTHR48082:SF2">
    <property type="entry name" value="ATP SYNTHASE SUBUNIT ALPHA, MITOCHONDRIAL"/>
    <property type="match status" value="1"/>
</dbReference>
<evidence type="ECO:0000256" key="9">
    <source>
        <dbReference type="ARBA" id="ARBA00023196"/>
    </source>
</evidence>
<dbReference type="InterPro" id="IPR004100">
    <property type="entry name" value="ATPase_F1/V1/A1_a/bsu_N"/>
</dbReference>
<dbReference type="Gene3D" id="1.20.150.20">
    <property type="entry name" value="ATP synthase alpha/beta chain, C-terminal domain"/>
    <property type="match status" value="1"/>
</dbReference>
<keyword evidence="9 12" id="KW-0139">CF(1)</keyword>
<evidence type="ECO:0000259" key="14">
    <source>
        <dbReference type="Pfam" id="PF00306"/>
    </source>
</evidence>
<dbReference type="GO" id="GO:0045259">
    <property type="term" value="C:proton-transporting ATP synthase complex"/>
    <property type="evidence" value="ECO:0007669"/>
    <property type="project" value="UniProtKB-KW"/>
</dbReference>
<gene>
    <name evidence="16" type="ORF">H109_04744</name>
</gene>
<dbReference type="InterPro" id="IPR033732">
    <property type="entry name" value="ATP_synth_F1_a_nt-bd_dom"/>
</dbReference>
<dbReference type="CDD" id="cd18116">
    <property type="entry name" value="ATP-synt_F1_alpha_N"/>
    <property type="match status" value="1"/>
</dbReference>
<dbReference type="InterPro" id="IPR020003">
    <property type="entry name" value="ATPase_a/bsu_AS"/>
</dbReference>
<evidence type="ECO:0000313" key="16">
    <source>
        <dbReference type="EMBL" id="KDB23359.1"/>
    </source>
</evidence>
<dbReference type="Pfam" id="PF02874">
    <property type="entry name" value="ATP-synt_ab_N"/>
    <property type="match status" value="1"/>
</dbReference>
<dbReference type="Pfam" id="PF00306">
    <property type="entry name" value="ATP-synt_ab_C"/>
    <property type="match status" value="1"/>
</dbReference>
<dbReference type="SUPFAM" id="SSF47917">
    <property type="entry name" value="C-terminal domain of alpha and beta subunits of F1 ATP synthase"/>
    <property type="match status" value="1"/>
</dbReference>
<evidence type="ECO:0000256" key="12">
    <source>
        <dbReference type="RuleBase" id="RU003551"/>
    </source>
</evidence>
<dbReference type="Gene3D" id="2.40.30.20">
    <property type="match status" value="1"/>
</dbReference>
<sequence length="549" mass="60134">MPLRPSQLPLRSPPSSSREFVVSRRRLVSPRLVVSFPSGKSDCWPPRPLSRLNGWTLAFLSMPLDDDDADLPVDSDGIARVHGMHNVQAEELVEFASGVKGMCMNLEAGQVGVVLFGSDRLVKEGETVKRTGEIVDVPVGPELLGRVVDALGNPIDGKGPIKAAEKRRAQVKAPGILPRKSVNQPVQTGMKCVDSMVPIGRGQRELIIGDRQTGKTAVALDTMLNQKRWNSSNDETKKLYCVYVAVGQKRSTVAQLVKTLEENDAMKYSIVVAATASEAAPLQYIAPFTGCAMGEWFRDNGRHALIIYDDLSKQAVAYRQMSLLLRRPPGREAYPGDVFYLHSRLLERAAKLNDTHKGGSLTALPVIETQGGDVSAYIPTNVISITDGQIFLESELFYKGIRPAINVGLSVSRVGSAAQLKAMKQVAGSLKLFLAQYREVAAFAQFGSDLDASTKQTLNRGLRLTELLKQKQYQPMAVNEMVPLIFAGVNGLLDNIPVEKILAWEADFLAHLRSNEPEILAKIDKEGQISKDLEAQIRDCIVAFNKSFS</sequence>
<comment type="function">
    <text evidence="12">Produces ATP from ADP in the presence of a proton gradient across the membrane.</text>
</comment>
<dbReference type="HAMAP" id="MF_01346">
    <property type="entry name" value="ATP_synth_alpha_bact"/>
    <property type="match status" value="1"/>
</dbReference>
<accession>A0A059J6D4</accession>
<evidence type="ECO:0000259" key="13">
    <source>
        <dbReference type="Pfam" id="PF00006"/>
    </source>
</evidence>
<dbReference type="Gene3D" id="3.40.50.300">
    <property type="entry name" value="P-loop containing nucleotide triphosphate hydrolases"/>
    <property type="match status" value="1"/>
</dbReference>
<keyword evidence="3 11" id="KW-0813">Transport</keyword>
<dbReference type="InterPro" id="IPR027417">
    <property type="entry name" value="P-loop_NTPase"/>
</dbReference>
<dbReference type="OrthoDB" id="9805536at2759"/>
<name>A0A059J6D4_TRIIM</name>
<dbReference type="InterPro" id="IPR036121">
    <property type="entry name" value="ATPase_F1/V1/A1_a/bsu_N_sf"/>
</dbReference>
<protein>
    <recommendedName>
        <fullName evidence="12">ATP synthase subunit alpha</fullName>
    </recommendedName>
</protein>
<evidence type="ECO:0000256" key="5">
    <source>
        <dbReference type="ARBA" id="ARBA00022781"/>
    </source>
</evidence>
<keyword evidence="7 11" id="KW-0406">Ion transport</keyword>
<dbReference type="EMBL" id="AOKY01000309">
    <property type="protein sequence ID" value="KDB23359.1"/>
    <property type="molecule type" value="Genomic_DNA"/>
</dbReference>
<dbReference type="PANTHER" id="PTHR48082">
    <property type="entry name" value="ATP SYNTHASE SUBUNIT ALPHA, MITOCHONDRIAL"/>
    <property type="match status" value="1"/>
</dbReference>
<dbReference type="InterPro" id="IPR000793">
    <property type="entry name" value="ATP_synth_asu_C"/>
</dbReference>
<dbReference type="STRING" id="1215338.A0A059J6D4"/>
<dbReference type="NCBIfam" id="TIGR00962">
    <property type="entry name" value="atpA"/>
    <property type="match status" value="1"/>
</dbReference>
<dbReference type="FunFam" id="1.20.150.20:FF:000001">
    <property type="entry name" value="ATP synthase subunit alpha"/>
    <property type="match status" value="1"/>
</dbReference>
<keyword evidence="5 11" id="KW-0375">Hydrogen ion transport</keyword>
<dbReference type="Pfam" id="PF00006">
    <property type="entry name" value="ATP-synt_ab"/>
    <property type="match status" value="1"/>
</dbReference>
<dbReference type="AlphaFoldDB" id="A0A059J6D4"/>
<evidence type="ECO:0000256" key="8">
    <source>
        <dbReference type="ARBA" id="ARBA00023136"/>
    </source>
</evidence>
<evidence type="ECO:0000256" key="1">
    <source>
        <dbReference type="ARBA" id="ARBA00004273"/>
    </source>
</evidence>
<dbReference type="InterPro" id="IPR000194">
    <property type="entry name" value="ATPase_F1/V1/A1_a/bsu_nucl-bd"/>
</dbReference>
<dbReference type="GO" id="GO:0043531">
    <property type="term" value="F:ADP binding"/>
    <property type="evidence" value="ECO:0007669"/>
    <property type="project" value="TreeGrafter"/>
</dbReference>
<dbReference type="GO" id="GO:0046933">
    <property type="term" value="F:proton-transporting ATP synthase activity, rotational mechanism"/>
    <property type="evidence" value="ECO:0007669"/>
    <property type="project" value="InterPro"/>
</dbReference>
<comment type="subcellular location">
    <subcellularLocation>
        <location evidence="1">Mitochondrion inner membrane</location>
    </subcellularLocation>
</comment>
<dbReference type="InterPro" id="IPR005294">
    <property type="entry name" value="ATP_synth_F1_asu"/>
</dbReference>
<comment type="caution">
    <text evidence="16">The sequence shown here is derived from an EMBL/GenBank/DDBJ whole genome shotgun (WGS) entry which is preliminary data.</text>
</comment>
<comment type="similarity">
    <text evidence="2 11">Belongs to the ATPase alpha/beta chains family.</text>
</comment>
<evidence type="ECO:0000256" key="11">
    <source>
        <dbReference type="RuleBase" id="RU000339"/>
    </source>
</evidence>
<evidence type="ECO:0000313" key="17">
    <source>
        <dbReference type="Proteomes" id="UP000024533"/>
    </source>
</evidence>
<evidence type="ECO:0000256" key="7">
    <source>
        <dbReference type="ARBA" id="ARBA00023065"/>
    </source>
</evidence>
<dbReference type="InterPro" id="IPR038376">
    <property type="entry name" value="ATP_synth_asu_C_sf"/>
</dbReference>
<keyword evidence="4 12" id="KW-0547">Nucleotide-binding</keyword>
<dbReference type="FunFam" id="3.40.50.300:FF:004039">
    <property type="entry name" value="ATP synthase subunit alpha, mitochondrial"/>
    <property type="match status" value="1"/>
</dbReference>
<dbReference type="CDD" id="cd18113">
    <property type="entry name" value="ATP-synt_F1_alpha_C"/>
    <property type="match status" value="1"/>
</dbReference>
<organism evidence="16 17">
    <name type="scientific">Trichophyton interdigitale (strain MR816)</name>
    <dbReference type="NCBI Taxonomy" id="1215338"/>
    <lineage>
        <taxon>Eukaryota</taxon>
        <taxon>Fungi</taxon>
        <taxon>Dikarya</taxon>
        <taxon>Ascomycota</taxon>
        <taxon>Pezizomycotina</taxon>
        <taxon>Eurotiomycetes</taxon>
        <taxon>Eurotiomycetidae</taxon>
        <taxon>Onygenales</taxon>
        <taxon>Arthrodermataceae</taxon>
        <taxon>Trichophyton</taxon>
    </lineage>
</organism>
<evidence type="ECO:0000256" key="3">
    <source>
        <dbReference type="ARBA" id="ARBA00022448"/>
    </source>
</evidence>
<evidence type="ECO:0000259" key="15">
    <source>
        <dbReference type="Pfam" id="PF02874"/>
    </source>
</evidence>
<keyword evidence="6 12" id="KW-0067">ATP-binding</keyword>
<keyword evidence="17" id="KW-1185">Reference proteome</keyword>
<feature type="domain" description="ATPase F1/V1/A1 complex alpha/beta subunit nucleotide-binding" evidence="13">
    <location>
        <begin position="189"/>
        <end position="412"/>
    </location>
</feature>
<dbReference type="SUPFAM" id="SSF50615">
    <property type="entry name" value="N-terminal domain of alpha and beta subunits of F1 ATP synthase"/>
    <property type="match status" value="1"/>
</dbReference>
<evidence type="ECO:0000256" key="2">
    <source>
        <dbReference type="ARBA" id="ARBA00008936"/>
    </source>
</evidence>
<dbReference type="SUPFAM" id="SSF52540">
    <property type="entry name" value="P-loop containing nucleoside triphosphate hydrolases"/>
    <property type="match status" value="1"/>
</dbReference>
<dbReference type="GO" id="GO:0005524">
    <property type="term" value="F:ATP binding"/>
    <property type="evidence" value="ECO:0007669"/>
    <property type="project" value="UniProtKB-KW"/>
</dbReference>
<dbReference type="PIRSF" id="PIRSF039088">
    <property type="entry name" value="F_ATPase_subunit_alpha"/>
    <property type="match status" value="1"/>
</dbReference>
<reference evidence="16 17" key="1">
    <citation type="submission" date="2014-02" db="EMBL/GenBank/DDBJ databases">
        <title>The Genome Sequence of Trichophyton interdigitale MR816.</title>
        <authorList>
            <consortium name="The Broad Institute Genomics Platform"/>
            <person name="Cuomo C.A."/>
            <person name="White T.C."/>
            <person name="Graser Y."/>
            <person name="Martinez-Rossi N."/>
            <person name="Heitman J."/>
            <person name="Young S.K."/>
            <person name="Zeng Q."/>
            <person name="Gargeya S."/>
            <person name="Abouelleil A."/>
            <person name="Alvarado L."/>
            <person name="Chapman S.B."/>
            <person name="Gainer-Dewar J."/>
            <person name="Goldberg J."/>
            <person name="Griggs A."/>
            <person name="Gujja S."/>
            <person name="Hansen M."/>
            <person name="Howarth C."/>
            <person name="Imamovic A."/>
            <person name="Larimer J."/>
            <person name="Martinez D."/>
            <person name="Murphy C."/>
            <person name="Pearson M.D."/>
            <person name="Persinoti G."/>
            <person name="Poon T."/>
            <person name="Priest M."/>
            <person name="Roberts A.D."/>
            <person name="Saif S."/>
            <person name="Shea T.D."/>
            <person name="Sykes S.N."/>
            <person name="Wortman J."/>
            <person name="Nusbaum C."/>
            <person name="Birren B."/>
        </authorList>
    </citation>
    <scope>NUCLEOTIDE SEQUENCE [LARGE SCALE GENOMIC DNA]</scope>
    <source>
        <strain evidence="16 17">MR816</strain>
    </source>
</reference>
<feature type="domain" description="ATP synthase alpha subunit C-terminal" evidence="14">
    <location>
        <begin position="419"/>
        <end position="544"/>
    </location>
</feature>
<dbReference type="PROSITE" id="PS00152">
    <property type="entry name" value="ATPASE_ALPHA_BETA"/>
    <property type="match status" value="1"/>
</dbReference>
<dbReference type="CDD" id="cd01132">
    <property type="entry name" value="F1-ATPase_alpha_CD"/>
    <property type="match status" value="1"/>
</dbReference>
<proteinExistence type="inferred from homology"/>
<keyword evidence="8" id="KW-0472">Membrane</keyword>
<evidence type="ECO:0000256" key="10">
    <source>
        <dbReference type="ARBA" id="ARBA00023310"/>
    </source>
</evidence>